<gene>
    <name evidence="1" type="ORF">ABR748_36625</name>
</gene>
<evidence type="ECO:0000313" key="1">
    <source>
        <dbReference type="EMBL" id="MER0429670.1"/>
    </source>
</evidence>
<proteinExistence type="predicted"/>
<dbReference type="EMBL" id="JBEJUE010000068">
    <property type="protein sequence ID" value="MER0429670.1"/>
    <property type="molecule type" value="Genomic_DNA"/>
</dbReference>
<protein>
    <submittedName>
        <fullName evidence="1">Uncharacterized protein</fullName>
    </submittedName>
</protein>
<organism evidence="1 2">
    <name type="scientific">Streptomyces microflavus</name>
    <name type="common">Streptomyces lipmanii</name>
    <dbReference type="NCBI Taxonomy" id="1919"/>
    <lineage>
        <taxon>Bacteria</taxon>
        <taxon>Bacillati</taxon>
        <taxon>Actinomycetota</taxon>
        <taxon>Actinomycetes</taxon>
        <taxon>Kitasatosporales</taxon>
        <taxon>Streptomycetaceae</taxon>
        <taxon>Streptomyces</taxon>
    </lineage>
</organism>
<name>A0ABV1QEW0_STRMI</name>
<evidence type="ECO:0000313" key="2">
    <source>
        <dbReference type="Proteomes" id="UP001456562"/>
    </source>
</evidence>
<dbReference type="RefSeq" id="WP_350241701.1">
    <property type="nucleotide sequence ID" value="NZ_JBEJUE010000068.1"/>
</dbReference>
<dbReference type="Proteomes" id="UP001456562">
    <property type="component" value="Unassembled WGS sequence"/>
</dbReference>
<accession>A0ABV1QEW0</accession>
<keyword evidence="2" id="KW-1185">Reference proteome</keyword>
<reference evidence="1 2" key="1">
    <citation type="submission" date="2024-01" db="EMBL/GenBank/DDBJ databases">
        <title>Metagenomic exploration of the rhizosphere soil microbial community and their significance in facilitating the development of wild simulated ginseng.</title>
        <authorList>
            <person name="Huang J."/>
        </authorList>
    </citation>
    <scope>NUCLEOTIDE SEQUENCE [LARGE SCALE GENOMIC DNA]</scope>
    <source>
        <strain evidence="1 2">WY141</strain>
    </source>
</reference>
<sequence length="257" mass="28939">MPGLGWEDWTAAKVDPDRLPADWGWKVTRPSGRGFDDDPIDYAACLRDRRSILIEETPGVPLRRHKQPWHRAAPHASGASYLPFTTEIPFGLWIMSLAPNDDEEHSGRTWGQRMWSQVPAWWALGPQGRTAAALLARLEKLTWDEVLTLRRSYNKAWPTEREDPAWYEAQDLAASANRATLKNTLIKHTETALDRTARSHSKRLRGFSDEQKAVCFAAAALAIEDLSPSLAHRLLGPLRLALGDVHAYPVPSWAHSQ</sequence>
<comment type="caution">
    <text evidence="1">The sequence shown here is derived from an EMBL/GenBank/DDBJ whole genome shotgun (WGS) entry which is preliminary data.</text>
</comment>